<comment type="catalytic activity">
    <reaction evidence="1 7">
        <text>Hydrolysis of terminal, non-reducing alpha-D-galactose residues in alpha-D-galactosides, including galactose oligosaccharides, galactomannans and galactolipids.</text>
        <dbReference type="EC" id="3.2.1.22"/>
    </reaction>
</comment>
<dbReference type="InterPro" id="IPR002241">
    <property type="entry name" value="Glyco_hydro_27"/>
</dbReference>
<dbReference type="CDD" id="cd14792">
    <property type="entry name" value="GH27"/>
    <property type="match status" value="1"/>
</dbReference>
<evidence type="ECO:0000256" key="2">
    <source>
        <dbReference type="ARBA" id="ARBA00009743"/>
    </source>
</evidence>
<gene>
    <name evidence="9" type="ORF">VNI00_011208</name>
</gene>
<keyword evidence="5 7" id="KW-0378">Hydrolase</keyword>
<dbReference type="Gene3D" id="2.60.40.1180">
    <property type="entry name" value="Golgi alpha-mannosidase II"/>
    <property type="match status" value="1"/>
</dbReference>
<comment type="caution">
    <text evidence="9">The sequence shown here is derived from an EMBL/GenBank/DDBJ whole genome shotgun (WGS) entry which is preliminary data.</text>
</comment>
<dbReference type="InterPro" id="IPR041233">
    <property type="entry name" value="Melibiase_C"/>
</dbReference>
<evidence type="ECO:0000313" key="9">
    <source>
        <dbReference type="EMBL" id="KAK7037217.1"/>
    </source>
</evidence>
<evidence type="ECO:0000256" key="5">
    <source>
        <dbReference type="ARBA" id="ARBA00022801"/>
    </source>
</evidence>
<dbReference type="SUPFAM" id="SSF51445">
    <property type="entry name" value="(Trans)glycosidases"/>
    <property type="match status" value="1"/>
</dbReference>
<evidence type="ECO:0000256" key="3">
    <source>
        <dbReference type="ARBA" id="ARBA00012755"/>
    </source>
</evidence>
<comment type="similarity">
    <text evidence="2 7">Belongs to the glycosyl hydrolase 27 family.</text>
</comment>
<dbReference type="Gene3D" id="3.20.20.70">
    <property type="entry name" value="Aldolase class I"/>
    <property type="match status" value="1"/>
</dbReference>
<dbReference type="CDD" id="cd04081">
    <property type="entry name" value="CBM35_galactosidase-like"/>
    <property type="match status" value="1"/>
</dbReference>
<evidence type="ECO:0000256" key="4">
    <source>
        <dbReference type="ARBA" id="ARBA00022729"/>
    </source>
</evidence>
<dbReference type="PRINTS" id="PR00740">
    <property type="entry name" value="GLHYDRLASE27"/>
</dbReference>
<keyword evidence="4" id="KW-0732">Signal</keyword>
<reference evidence="9 10" key="1">
    <citation type="submission" date="2024-01" db="EMBL/GenBank/DDBJ databases">
        <title>A draft genome for a cacao thread blight-causing isolate of Paramarasmius palmivorus.</title>
        <authorList>
            <person name="Baruah I.K."/>
            <person name="Bukari Y."/>
            <person name="Amoako-Attah I."/>
            <person name="Meinhardt L.W."/>
            <person name="Bailey B.A."/>
            <person name="Cohen S.P."/>
        </authorList>
    </citation>
    <scope>NUCLEOTIDE SEQUENCE [LARGE SCALE GENOMIC DNA]</scope>
    <source>
        <strain evidence="9 10">GH-12</strain>
    </source>
</reference>
<dbReference type="GO" id="GO:0005975">
    <property type="term" value="P:carbohydrate metabolic process"/>
    <property type="evidence" value="ECO:0007669"/>
    <property type="project" value="InterPro"/>
</dbReference>
<evidence type="ECO:0000259" key="8">
    <source>
        <dbReference type="Pfam" id="PF17801"/>
    </source>
</evidence>
<keyword evidence="10" id="KW-1185">Reference proteome</keyword>
<dbReference type="PANTHER" id="PTHR11452:SF75">
    <property type="entry name" value="ALPHA-GALACTOSIDASE MEL1"/>
    <property type="match status" value="1"/>
</dbReference>
<dbReference type="InterPro" id="IPR013785">
    <property type="entry name" value="Aldolase_TIM"/>
</dbReference>
<dbReference type="EC" id="3.2.1.22" evidence="3 7"/>
<sequence length="548" mass="59198">MWPASSTLSSDVPVVWCIYEKQQTLDNGVGKTPAMGWNPYNVFSCGATEAQYRSNAQKLVDLGLKQVGYEYLNLDCGWQGTKRDSSGGFTWNTTRFPSGIPALASFVHSLGLKFGVYSDAGYFSCDDVNGNAHWIGSLNFEDQDARTFASWGADYLKYDNCYAVSETDFVDFDPPFELKPRFTKMRDSLAATGRTILYSACEWGLQDPARWPGITVANSWRMSNDIGPPATWDNLFRIINQVVPITGFTGPGGFNDLDMLYVGNSGLTAAEQQTHFSFWAAAKSPLFIGIDITQPESEIADALEILKNGRVIAVNQDSLGKSISFKRRYTNDNDVWAGPLSNGSIVVLVINLQTSSRTVTLNLADVGFSSANAQDLVTGNDLGRLTDTYATTLAGHGSMLLKLSSGTTVSPPDFTFYPASSGTLSGGANTRDVNGTAVVGFIGNGGTLTLNNLDGGSSGGTKLLAIDYINAEWTMSNTACSNCREAMLRVNGGEEVRVQMPLSGQSWDIVFQGYLVSVPGFRAGKTNTLEIYNPSAYTPDFVRVGIAV</sequence>
<dbReference type="Gene3D" id="2.60.120.260">
    <property type="entry name" value="Galactose-binding domain-like"/>
    <property type="match status" value="1"/>
</dbReference>
<evidence type="ECO:0000313" key="10">
    <source>
        <dbReference type="Proteomes" id="UP001383192"/>
    </source>
</evidence>
<proteinExistence type="inferred from homology"/>
<dbReference type="SUPFAM" id="SSF51011">
    <property type="entry name" value="Glycosyl hydrolase domain"/>
    <property type="match status" value="1"/>
</dbReference>
<dbReference type="Proteomes" id="UP001383192">
    <property type="component" value="Unassembled WGS sequence"/>
</dbReference>
<dbReference type="GO" id="GO:0004557">
    <property type="term" value="F:alpha-galactosidase activity"/>
    <property type="evidence" value="ECO:0007669"/>
    <property type="project" value="UniProtKB-EC"/>
</dbReference>
<accession>A0AAW0CE47</accession>
<dbReference type="InterPro" id="IPR013780">
    <property type="entry name" value="Glyco_hydro_b"/>
</dbReference>
<dbReference type="InterPro" id="IPR017853">
    <property type="entry name" value="GH"/>
</dbReference>
<keyword evidence="7" id="KW-1015">Disulfide bond</keyword>
<dbReference type="FunFam" id="3.20.20.70:FF:000197">
    <property type="entry name" value="Alpha-galactosidase"/>
    <property type="match status" value="1"/>
</dbReference>
<evidence type="ECO:0000256" key="7">
    <source>
        <dbReference type="RuleBase" id="RU361168"/>
    </source>
</evidence>
<organism evidence="9 10">
    <name type="scientific">Paramarasmius palmivorus</name>
    <dbReference type="NCBI Taxonomy" id="297713"/>
    <lineage>
        <taxon>Eukaryota</taxon>
        <taxon>Fungi</taxon>
        <taxon>Dikarya</taxon>
        <taxon>Basidiomycota</taxon>
        <taxon>Agaricomycotina</taxon>
        <taxon>Agaricomycetes</taxon>
        <taxon>Agaricomycetidae</taxon>
        <taxon>Agaricales</taxon>
        <taxon>Marasmiineae</taxon>
        <taxon>Marasmiaceae</taxon>
        <taxon>Paramarasmius</taxon>
    </lineage>
</organism>
<name>A0AAW0CE47_9AGAR</name>
<dbReference type="AlphaFoldDB" id="A0AAW0CE47"/>
<keyword evidence="6 7" id="KW-0326">Glycosidase</keyword>
<dbReference type="PANTHER" id="PTHR11452">
    <property type="entry name" value="ALPHA-GALACTOSIDASE/ALPHA-N-ACETYLGALACTOSAMINIDASE"/>
    <property type="match status" value="1"/>
</dbReference>
<evidence type="ECO:0000256" key="6">
    <source>
        <dbReference type="ARBA" id="ARBA00023295"/>
    </source>
</evidence>
<dbReference type="EMBL" id="JAYKXP010000048">
    <property type="protein sequence ID" value="KAK7037217.1"/>
    <property type="molecule type" value="Genomic_DNA"/>
</dbReference>
<dbReference type="Pfam" id="PF16499">
    <property type="entry name" value="Melibiase_2"/>
    <property type="match status" value="1"/>
</dbReference>
<protein>
    <recommendedName>
        <fullName evidence="3 7">Alpha-galactosidase</fullName>
        <ecNumber evidence="3 7">3.2.1.22</ecNumber>
    </recommendedName>
    <alternativeName>
        <fullName evidence="7">Melibiase</fullName>
    </alternativeName>
</protein>
<dbReference type="Pfam" id="PF17801">
    <property type="entry name" value="Melibiase_C"/>
    <property type="match status" value="1"/>
</dbReference>
<feature type="domain" description="Alpha galactosidase C-terminal" evidence="8">
    <location>
        <begin position="331"/>
        <end position="403"/>
    </location>
</feature>
<evidence type="ECO:0000256" key="1">
    <source>
        <dbReference type="ARBA" id="ARBA00001255"/>
    </source>
</evidence>